<feature type="compositionally biased region" description="Basic and acidic residues" evidence="1">
    <location>
        <begin position="134"/>
        <end position="151"/>
    </location>
</feature>
<organism evidence="2 3">
    <name type="scientific">Limosilactobacillus fermentum NB-22</name>
    <dbReference type="NCBI Taxonomy" id="1408443"/>
    <lineage>
        <taxon>Bacteria</taxon>
        <taxon>Bacillati</taxon>
        <taxon>Bacillota</taxon>
        <taxon>Bacilli</taxon>
        <taxon>Lactobacillales</taxon>
        <taxon>Lactobacillaceae</taxon>
        <taxon>Limosilactobacillus</taxon>
    </lineage>
</organism>
<dbReference type="Proteomes" id="UP000018412">
    <property type="component" value="Unassembled WGS sequence"/>
</dbReference>
<feature type="region of interest" description="Disordered" evidence="1">
    <location>
        <begin position="132"/>
        <end position="151"/>
    </location>
</feature>
<proteinExistence type="predicted"/>
<evidence type="ECO:0000313" key="3">
    <source>
        <dbReference type="Proteomes" id="UP000018412"/>
    </source>
</evidence>
<evidence type="ECO:0000313" key="2">
    <source>
        <dbReference type="EMBL" id="ESS00597.1"/>
    </source>
</evidence>
<comment type="caution">
    <text evidence="2">The sequence shown here is derived from an EMBL/GenBank/DDBJ whole genome shotgun (WGS) entry which is preliminary data.</text>
</comment>
<evidence type="ECO:0000256" key="1">
    <source>
        <dbReference type="SAM" id="MobiDB-lite"/>
    </source>
</evidence>
<dbReference type="EMBL" id="AYHA01000161">
    <property type="protein sequence ID" value="ESS00597.1"/>
    <property type="molecule type" value="Genomic_DNA"/>
</dbReference>
<protein>
    <submittedName>
        <fullName evidence="2">Terminase</fullName>
    </submittedName>
</protein>
<dbReference type="InterPro" id="IPR006448">
    <property type="entry name" value="Phage_term_ssu_P27"/>
</dbReference>
<reference evidence="2 3" key="2">
    <citation type="journal article" date="2015" name="Genome Announc.">
        <title>Draft Genome Sequence of Lactobacillus fermentum NB-22.</title>
        <authorList>
            <person name="Chaplin A.V."/>
            <person name="Shkoporov A.N."/>
            <person name="Efimov B.A."/>
            <person name="Pikina A.P."/>
            <person name="Borisova O.Y."/>
            <person name="Gladko I.A."/>
            <person name="Postnikova E.A."/>
            <person name="Lordkipanidze A.E."/>
            <person name="Kafarskaia L.I."/>
        </authorList>
    </citation>
    <scope>NUCLEOTIDE SEQUENCE [LARGE SCALE GENOMIC DNA]</scope>
    <source>
        <strain evidence="2 3">NB-22</strain>
    </source>
</reference>
<dbReference type="Pfam" id="PF05119">
    <property type="entry name" value="Terminase_4"/>
    <property type="match status" value="1"/>
</dbReference>
<sequence>MARKQKLLSQSTGHLRIVEQEAKYKAEFLAKDGYPELQKSPPKYLDKNAKAEYRRIIQAIGDLPLRDLDHAELENYCTWYSIYKDTSCTLPSVGDPDERERLVRTLDKATKNIKSLASDLGLNVNSRMQMNMPKADEGKKKESFREKYGIS</sequence>
<name>A0A829LV62_LIMFE</name>
<dbReference type="AlphaFoldDB" id="A0A829LV62"/>
<accession>A0A829LV62</accession>
<dbReference type="RefSeq" id="WP_023466911.1">
    <property type="nucleotide sequence ID" value="NZ_KI546276.1"/>
</dbReference>
<gene>
    <name evidence="2" type="ORF">NB22_09480</name>
</gene>
<reference evidence="3" key="1">
    <citation type="submission" date="2013-10" db="EMBL/GenBank/DDBJ databases">
        <title>Draft genome sequence of Lactobacillus fermentum NB-22.</title>
        <authorList>
            <person name="Chaplin A.V."/>
            <person name="Shkoporov A.N."/>
            <person name="Khokhlova E.V."/>
            <person name="Efimov B.A."/>
            <person name="Kafarskaia L.I."/>
        </authorList>
    </citation>
    <scope>NUCLEOTIDE SEQUENCE [LARGE SCALE GENOMIC DNA]</scope>
    <source>
        <strain evidence="3">NB-22</strain>
    </source>
</reference>